<name>A0A0J8D5T6_CLOCY</name>
<dbReference type="Proteomes" id="UP000036756">
    <property type="component" value="Unassembled WGS sequence"/>
</dbReference>
<comment type="caution">
    <text evidence="7">The sequence shown here is derived from an EMBL/GenBank/DDBJ whole genome shotgun (WGS) entry which is preliminary data.</text>
</comment>
<dbReference type="GO" id="GO:0005525">
    <property type="term" value="F:GTP binding"/>
    <property type="evidence" value="ECO:0007669"/>
    <property type="project" value="UniProtKB-KW"/>
</dbReference>
<dbReference type="Gene3D" id="1.10.1580.10">
    <property type="match status" value="1"/>
</dbReference>
<dbReference type="InterPro" id="IPR006073">
    <property type="entry name" value="GTP-bd"/>
</dbReference>
<dbReference type="GO" id="GO:0006412">
    <property type="term" value="P:translation"/>
    <property type="evidence" value="ECO:0007669"/>
    <property type="project" value="TreeGrafter"/>
</dbReference>
<dbReference type="RefSeq" id="WP_048570923.1">
    <property type="nucleotide sequence ID" value="NZ_LFVU01000027.1"/>
</dbReference>
<dbReference type="SUPFAM" id="SSF52540">
    <property type="entry name" value="P-loop containing nucleoside triphosphate hydrolases"/>
    <property type="match status" value="1"/>
</dbReference>
<protein>
    <recommendedName>
        <fullName evidence="1 4">Ribosome biogenesis GTPase A</fullName>
    </recommendedName>
</protein>
<dbReference type="InterPro" id="IPR019991">
    <property type="entry name" value="GTP-bd_ribosome_bgen"/>
</dbReference>
<feature type="domain" description="CP-type G" evidence="6">
    <location>
        <begin position="11"/>
        <end position="178"/>
    </location>
</feature>
<dbReference type="GO" id="GO:0005737">
    <property type="term" value="C:cytoplasm"/>
    <property type="evidence" value="ECO:0007669"/>
    <property type="project" value="UniProtKB-SubCell"/>
</dbReference>
<proteinExistence type="inferred from homology"/>
<dbReference type="Gene3D" id="3.40.50.300">
    <property type="entry name" value="P-loop containing nucleotide triphosphate hydrolases"/>
    <property type="match status" value="1"/>
</dbReference>
<dbReference type="GO" id="GO:0003924">
    <property type="term" value="F:GTPase activity"/>
    <property type="evidence" value="ECO:0007669"/>
    <property type="project" value="TreeGrafter"/>
</dbReference>
<dbReference type="PROSITE" id="PS51721">
    <property type="entry name" value="G_CP"/>
    <property type="match status" value="1"/>
</dbReference>
<organism evidence="7 8">
    <name type="scientific">Clostridium cylindrosporum DSM 605</name>
    <dbReference type="NCBI Taxonomy" id="1121307"/>
    <lineage>
        <taxon>Bacteria</taxon>
        <taxon>Bacillati</taxon>
        <taxon>Bacillota</taxon>
        <taxon>Clostridia</taxon>
        <taxon>Eubacteriales</taxon>
        <taxon>Clostridiaceae</taxon>
        <taxon>Clostridium</taxon>
    </lineage>
</organism>
<sequence>MNIQWYPGHMAKTKREIKENLKLVDVVIELLDARIPLSSRNPDLDEIIAGKEKVVLLNKADLANDAITRQWIEYYKEIGIEAMAIDSISGKGLNKIYAICKEAAREKIERIEKKGIIGRPLRAMVTGIPNVGKSSFINKIGGKSTARTGDKPGVTRSKQWIKVNKDFELQDTPGVLWPKFDDNKVAQRLAFTRAIKDEILDIEELAYFFVKYIQETNPSILKDRYNVDLDMEDPYETMINIGRKRGCVVSGGGVDTIRVSNLILDEFRTGKLGRISLETPEVINDLGE</sequence>
<evidence type="ECO:0000256" key="2">
    <source>
        <dbReference type="ARBA" id="ARBA00022741"/>
    </source>
</evidence>
<reference evidence="7 8" key="1">
    <citation type="submission" date="2015-06" db="EMBL/GenBank/DDBJ databases">
        <title>Draft genome sequence of the purine-degrading Clostridium cylindrosporum HC-1 (DSM 605).</title>
        <authorList>
            <person name="Poehlein A."/>
            <person name="Schiel-Bengelsdorf B."/>
            <person name="Bengelsdorf F."/>
            <person name="Daniel R."/>
            <person name="Duerre P."/>
        </authorList>
    </citation>
    <scope>NUCLEOTIDE SEQUENCE [LARGE SCALE GENOMIC DNA]</scope>
    <source>
        <strain evidence="7 8">DSM 605</strain>
    </source>
</reference>
<dbReference type="FunFam" id="3.40.50.300:FF:000590">
    <property type="entry name" value="Ribosome biogenesis GTPase A"/>
    <property type="match status" value="1"/>
</dbReference>
<evidence type="ECO:0000256" key="3">
    <source>
        <dbReference type="ARBA" id="ARBA00023134"/>
    </source>
</evidence>
<dbReference type="STRING" id="1121307.CLCY_2c02500"/>
<feature type="binding site" evidence="5">
    <location>
        <position position="174"/>
    </location>
    <ligand>
        <name>GTP</name>
        <dbReference type="ChEBI" id="CHEBI:37565"/>
    </ligand>
</feature>
<dbReference type="PIRSF" id="PIRSF006230">
    <property type="entry name" value="MG442"/>
    <property type="match status" value="1"/>
</dbReference>
<dbReference type="PATRIC" id="fig|1121307.3.peg.1107"/>
<dbReference type="OrthoDB" id="9779790at2"/>
<comment type="function">
    <text evidence="4">Required for a late step of 50S ribosomal subunit assembly. Has GTPase activity.</text>
</comment>
<evidence type="ECO:0000259" key="6">
    <source>
        <dbReference type="PROSITE" id="PS51721"/>
    </source>
</evidence>
<dbReference type="Pfam" id="PF01926">
    <property type="entry name" value="MMR_HSR1"/>
    <property type="match status" value="1"/>
</dbReference>
<dbReference type="CDD" id="cd01856">
    <property type="entry name" value="YlqF"/>
    <property type="match status" value="1"/>
</dbReference>
<dbReference type="PANTHER" id="PTHR45782:SF4">
    <property type="entry name" value="MITOCHONDRIAL RIBOSOME-ASSOCIATED GTPASE 1"/>
    <property type="match status" value="1"/>
</dbReference>
<keyword evidence="8" id="KW-1185">Reference proteome</keyword>
<gene>
    <name evidence="7" type="primary">rbgA</name>
    <name evidence="7" type="ORF">CLCY_2c02500</name>
</gene>
<dbReference type="EMBL" id="LFVU01000027">
    <property type="protein sequence ID" value="KMT21490.1"/>
    <property type="molecule type" value="Genomic_DNA"/>
</dbReference>
<evidence type="ECO:0000256" key="5">
    <source>
        <dbReference type="PIRSR" id="PIRSR006230-1"/>
    </source>
</evidence>
<feature type="binding site" evidence="5">
    <location>
        <begin position="130"/>
        <end position="135"/>
    </location>
    <ligand>
        <name>GTP</name>
        <dbReference type="ChEBI" id="CHEBI:37565"/>
    </ligand>
</feature>
<comment type="similarity">
    <text evidence="4">Belongs to the TRAFAC class YlqF/YawG GTPase family. MTG1 subfamily.</text>
</comment>
<dbReference type="AlphaFoldDB" id="A0A0J8D5T6"/>
<keyword evidence="4" id="KW-0963">Cytoplasm</keyword>
<accession>A0A0J8D5T6</accession>
<evidence type="ECO:0000313" key="7">
    <source>
        <dbReference type="EMBL" id="KMT21490.1"/>
    </source>
</evidence>
<dbReference type="InterPro" id="IPR027417">
    <property type="entry name" value="P-loop_NTPase"/>
</dbReference>
<dbReference type="InterPro" id="IPR023179">
    <property type="entry name" value="GTP-bd_ortho_bundle_sf"/>
</dbReference>
<keyword evidence="2 4" id="KW-0547">Nucleotide-binding</keyword>
<dbReference type="InterPro" id="IPR016478">
    <property type="entry name" value="GTPase_MTG1"/>
</dbReference>
<keyword evidence="3 4" id="KW-0342">GTP-binding</keyword>
<comment type="subcellular location">
    <subcellularLocation>
        <location evidence="4">Cytoplasm</location>
    </subcellularLocation>
</comment>
<dbReference type="InterPro" id="IPR030378">
    <property type="entry name" value="G_CP_dom"/>
</dbReference>
<evidence type="ECO:0000256" key="4">
    <source>
        <dbReference type="PIRNR" id="PIRNR006230"/>
    </source>
</evidence>
<dbReference type="PANTHER" id="PTHR45782">
    <property type="entry name" value="MITOCHONDRIAL RIBOSOME-ASSOCIATED GTPASE 1"/>
    <property type="match status" value="1"/>
</dbReference>
<dbReference type="NCBIfam" id="TIGR03596">
    <property type="entry name" value="GTPase_YlqF"/>
    <property type="match status" value="1"/>
</dbReference>
<evidence type="ECO:0000256" key="1">
    <source>
        <dbReference type="ARBA" id="ARBA00014898"/>
    </source>
</evidence>
<feature type="binding site" evidence="5">
    <location>
        <begin position="58"/>
        <end position="61"/>
    </location>
    <ligand>
        <name>GTP</name>
        <dbReference type="ChEBI" id="CHEBI:37565"/>
    </ligand>
</feature>
<evidence type="ECO:0000313" key="8">
    <source>
        <dbReference type="Proteomes" id="UP000036756"/>
    </source>
</evidence>